<dbReference type="AlphaFoldDB" id="A0AAE3DB59"/>
<evidence type="ECO:0000256" key="2">
    <source>
        <dbReference type="ARBA" id="ARBA00006024"/>
    </source>
</evidence>
<protein>
    <recommendedName>
        <fullName evidence="8">Cd(2+)-exporting ATPase</fullName>
        <ecNumber evidence="8">7.2.2.21</ecNumber>
    </recommendedName>
</protein>
<dbReference type="PANTHER" id="PTHR48085:SF5">
    <property type="entry name" value="CADMIUM_ZINC-TRANSPORTING ATPASE HMA4-RELATED"/>
    <property type="match status" value="1"/>
</dbReference>
<feature type="domain" description="P-type ATPase A" evidence="11">
    <location>
        <begin position="194"/>
        <end position="293"/>
    </location>
</feature>
<dbReference type="PRINTS" id="PR00120">
    <property type="entry name" value="HATPASE"/>
</dbReference>
<accession>A0AAE3DB59</accession>
<keyword evidence="10" id="KW-0067">ATP-binding</keyword>
<dbReference type="InterPro" id="IPR008250">
    <property type="entry name" value="ATPase_P-typ_transduc_dom_A_sf"/>
</dbReference>
<evidence type="ECO:0000313" key="13">
    <source>
        <dbReference type="Proteomes" id="UP001198220"/>
    </source>
</evidence>
<keyword evidence="10" id="KW-0547">Nucleotide-binding</keyword>
<comment type="catalytic activity">
    <reaction evidence="9">
        <text>Cd(2+)(in) + ATP + H2O = Cd(2+)(out) + ADP + phosphate + H(+)</text>
        <dbReference type="Rhea" id="RHEA:12132"/>
        <dbReference type="ChEBI" id="CHEBI:15377"/>
        <dbReference type="ChEBI" id="CHEBI:15378"/>
        <dbReference type="ChEBI" id="CHEBI:30616"/>
        <dbReference type="ChEBI" id="CHEBI:43474"/>
        <dbReference type="ChEBI" id="CHEBI:48775"/>
        <dbReference type="ChEBI" id="CHEBI:456216"/>
        <dbReference type="EC" id="7.2.2.21"/>
    </reaction>
</comment>
<evidence type="ECO:0000256" key="7">
    <source>
        <dbReference type="ARBA" id="ARBA00023136"/>
    </source>
</evidence>
<evidence type="ECO:0000256" key="1">
    <source>
        <dbReference type="ARBA" id="ARBA00004141"/>
    </source>
</evidence>
<dbReference type="InterPro" id="IPR059000">
    <property type="entry name" value="ATPase_P-type_domA"/>
</dbReference>
<dbReference type="CDD" id="cd07550">
    <property type="entry name" value="P-type_ATPase_HM"/>
    <property type="match status" value="1"/>
</dbReference>
<name>A0AAE3DB59_9FIRM</name>
<comment type="similarity">
    <text evidence="2 10">Belongs to the cation transport ATPase (P-type) (TC 3.A.3) family. Type IB subfamily.</text>
</comment>
<dbReference type="SFLD" id="SFLDG00002">
    <property type="entry name" value="C1.7:_P-type_atpase_like"/>
    <property type="match status" value="1"/>
</dbReference>
<dbReference type="InterPro" id="IPR018303">
    <property type="entry name" value="ATPase_P-typ_P_site"/>
</dbReference>
<dbReference type="PROSITE" id="PS00154">
    <property type="entry name" value="ATPASE_E1_E2"/>
    <property type="match status" value="1"/>
</dbReference>
<dbReference type="InterPro" id="IPR036412">
    <property type="entry name" value="HAD-like_sf"/>
</dbReference>
<evidence type="ECO:0000256" key="4">
    <source>
        <dbReference type="ARBA" id="ARBA00022692"/>
    </source>
</evidence>
<keyword evidence="13" id="KW-1185">Reference proteome</keyword>
<dbReference type="Pfam" id="PF00122">
    <property type="entry name" value="E1-E2_ATPase"/>
    <property type="match status" value="1"/>
</dbReference>
<evidence type="ECO:0000256" key="10">
    <source>
        <dbReference type="RuleBase" id="RU362081"/>
    </source>
</evidence>
<keyword evidence="10" id="KW-0479">Metal-binding</keyword>
<keyword evidence="6" id="KW-1133">Transmembrane helix</keyword>
<dbReference type="SFLD" id="SFLDS00003">
    <property type="entry name" value="Haloacid_Dehalogenase"/>
    <property type="match status" value="1"/>
</dbReference>
<keyword evidence="10" id="KW-1003">Cell membrane</keyword>
<dbReference type="InterPro" id="IPR027256">
    <property type="entry name" value="P-typ_ATPase_IB"/>
</dbReference>
<comment type="caution">
    <text evidence="12">The sequence shown here is derived from an EMBL/GenBank/DDBJ whole genome shotgun (WGS) entry which is preliminary data.</text>
</comment>
<dbReference type="Gene3D" id="3.40.50.1000">
    <property type="entry name" value="HAD superfamily/HAD-like"/>
    <property type="match status" value="1"/>
</dbReference>
<dbReference type="GO" id="GO:0008551">
    <property type="term" value="F:P-type cadmium transporter activity"/>
    <property type="evidence" value="ECO:0007669"/>
    <property type="project" value="UniProtKB-EC"/>
</dbReference>
<proteinExistence type="inferred from homology"/>
<dbReference type="Proteomes" id="UP001198220">
    <property type="component" value="Unassembled WGS sequence"/>
</dbReference>
<dbReference type="GO" id="GO:0016887">
    <property type="term" value="F:ATP hydrolysis activity"/>
    <property type="evidence" value="ECO:0007669"/>
    <property type="project" value="InterPro"/>
</dbReference>
<dbReference type="Gene3D" id="2.70.150.10">
    <property type="entry name" value="Calcium-transporting ATPase, cytoplasmic transduction domain A"/>
    <property type="match status" value="1"/>
</dbReference>
<evidence type="ECO:0000256" key="3">
    <source>
        <dbReference type="ARBA" id="ARBA00022539"/>
    </source>
</evidence>
<dbReference type="InterPro" id="IPR044492">
    <property type="entry name" value="P_typ_ATPase_HD_dom"/>
</dbReference>
<evidence type="ECO:0000313" key="12">
    <source>
        <dbReference type="EMBL" id="MCC2126367.1"/>
    </source>
</evidence>
<dbReference type="InterPro" id="IPR051014">
    <property type="entry name" value="Cation_Transport_ATPase_IB"/>
</dbReference>
<keyword evidence="5" id="KW-1278">Translocase</keyword>
<dbReference type="InterPro" id="IPR001757">
    <property type="entry name" value="P_typ_ATPase"/>
</dbReference>
<keyword evidence="3" id="KW-0104">Cadmium</keyword>
<dbReference type="PRINTS" id="PR00119">
    <property type="entry name" value="CATATPASE"/>
</dbReference>
<evidence type="ECO:0000256" key="9">
    <source>
        <dbReference type="ARBA" id="ARBA00049338"/>
    </source>
</evidence>
<dbReference type="GO" id="GO:0005886">
    <property type="term" value="C:plasma membrane"/>
    <property type="evidence" value="ECO:0007669"/>
    <property type="project" value="UniProtKB-SubCell"/>
</dbReference>
<dbReference type="NCBIfam" id="TIGR01494">
    <property type="entry name" value="ATPase_P-type"/>
    <property type="match status" value="1"/>
</dbReference>
<dbReference type="Gene3D" id="3.40.1110.10">
    <property type="entry name" value="Calcium-transporting ATPase, cytoplasmic domain N"/>
    <property type="match status" value="1"/>
</dbReference>
<dbReference type="GO" id="GO:0046872">
    <property type="term" value="F:metal ion binding"/>
    <property type="evidence" value="ECO:0007669"/>
    <property type="project" value="UniProtKB-KW"/>
</dbReference>
<dbReference type="SFLD" id="SFLDF00027">
    <property type="entry name" value="p-type_atpase"/>
    <property type="match status" value="1"/>
</dbReference>
<dbReference type="GO" id="GO:0005524">
    <property type="term" value="F:ATP binding"/>
    <property type="evidence" value="ECO:0007669"/>
    <property type="project" value="UniProtKB-UniRule"/>
</dbReference>
<sequence length="696" mass="76668">MKFIIKHDIRGRLRIHMVQSRMSYEEADTLLYYIENLSGVTSAKVFERTCDASISYKGDRETLLQALRIFQYQTTDVPADLLAHSGRELNSTYQEKLVQKVVLRAGSKLFLPYPIRAAYAAFKSLHYIWKGLRCLAGRKLEVEVLDATAIGVSVLRADFDTASSIMFLLGIGELLEEWTHKKSVDDLARSMSLNVSKVWLKKDDQEILVSSKDIKPGDEVIVRMGNVIPFDGIVCEGEATVNQASLTGESEPVRKDRGTYVYAGTVLEEGELTIQVKAISGSTRFEKIVTMIEDSEKLKSGVESKAESLADRLVPYTLGGTVLTWLLTRNVTKALAVLMVDFSCALKLAMPISVLSAIREAQSHHITVKGGKFLEAVSAADTIVFDKTGTLTKAKPTVVDVVAFDHHSKDELLRIAACLEEHFPHSMAKAVVLAAKNRQLDHEEMHSKVNYIVAHGISTSIDDHKVIIGSHHFVFEDEGCMIPEDQMEKFQNLPTEYSHLYMAIDNQLAAVICIEDPLRPEAADAVRALKAAGIRHVVMMTGDSERTAAAIAKRVGVDEYYAEVLPEDKANYIEKCKARGSKVIMVGDGINDSPALSAADAGVAISDGAEIAREIADITVAADDLYQLVILKNLSNLLMKRIHRNYRTIVGFNTGLIGLGVTGILQPTTSALLHNTSTLLISLNNMKPLLNEETDH</sequence>
<dbReference type="NCBIfam" id="TIGR01525">
    <property type="entry name" value="ATPase-IB_hvy"/>
    <property type="match status" value="1"/>
</dbReference>
<reference evidence="12 13" key="1">
    <citation type="submission" date="2021-10" db="EMBL/GenBank/DDBJ databases">
        <title>Anaerobic single-cell dispensing facilitates the cultivation of human gut bacteria.</title>
        <authorList>
            <person name="Afrizal A."/>
        </authorList>
    </citation>
    <scope>NUCLEOTIDE SEQUENCE [LARGE SCALE GENOMIC DNA]</scope>
    <source>
        <strain evidence="12 13">CLA-AA-H276</strain>
    </source>
</reference>
<comment type="subcellular location">
    <subcellularLocation>
        <location evidence="10">Cell membrane</location>
    </subcellularLocation>
    <subcellularLocation>
        <location evidence="1">Membrane</location>
        <topology evidence="1">Multi-pass membrane protein</topology>
    </subcellularLocation>
</comment>
<evidence type="ECO:0000256" key="5">
    <source>
        <dbReference type="ARBA" id="ARBA00022967"/>
    </source>
</evidence>
<gene>
    <name evidence="12" type="ORF">LKD36_09250</name>
</gene>
<evidence type="ECO:0000256" key="6">
    <source>
        <dbReference type="ARBA" id="ARBA00022989"/>
    </source>
</evidence>
<organism evidence="12 13">
    <name type="scientific">Hominiventricola filiformis</name>
    <dbReference type="NCBI Taxonomy" id="2885352"/>
    <lineage>
        <taxon>Bacteria</taxon>
        <taxon>Bacillati</taxon>
        <taxon>Bacillota</taxon>
        <taxon>Clostridia</taxon>
        <taxon>Lachnospirales</taxon>
        <taxon>Lachnospiraceae</taxon>
        <taxon>Hominiventricola</taxon>
    </lineage>
</organism>
<dbReference type="RefSeq" id="WP_308459460.1">
    <property type="nucleotide sequence ID" value="NZ_JAJEPS010000008.1"/>
</dbReference>
<dbReference type="PANTHER" id="PTHR48085">
    <property type="entry name" value="CADMIUM/ZINC-TRANSPORTING ATPASE HMA2-RELATED"/>
    <property type="match status" value="1"/>
</dbReference>
<dbReference type="SUPFAM" id="SSF81653">
    <property type="entry name" value="Calcium ATPase, transduction domain A"/>
    <property type="match status" value="1"/>
</dbReference>
<dbReference type="EMBL" id="JAJEPS010000008">
    <property type="protein sequence ID" value="MCC2126367.1"/>
    <property type="molecule type" value="Genomic_DNA"/>
</dbReference>
<dbReference type="Pfam" id="PF00702">
    <property type="entry name" value="Hydrolase"/>
    <property type="match status" value="1"/>
</dbReference>
<dbReference type="InterPro" id="IPR023299">
    <property type="entry name" value="ATPase_P-typ_cyto_dom_N"/>
</dbReference>
<dbReference type="InterPro" id="IPR023214">
    <property type="entry name" value="HAD_sf"/>
</dbReference>
<dbReference type="SUPFAM" id="SSF56784">
    <property type="entry name" value="HAD-like"/>
    <property type="match status" value="1"/>
</dbReference>
<evidence type="ECO:0000259" key="11">
    <source>
        <dbReference type="Pfam" id="PF00122"/>
    </source>
</evidence>
<keyword evidence="4" id="KW-0812">Transmembrane</keyword>
<dbReference type="EC" id="7.2.2.21" evidence="8"/>
<evidence type="ECO:0000256" key="8">
    <source>
        <dbReference type="ARBA" id="ARBA00039103"/>
    </source>
</evidence>
<keyword evidence="7" id="KW-0472">Membrane</keyword>